<reference evidence="7 8" key="1">
    <citation type="submission" date="2023-01" db="EMBL/GenBank/DDBJ databases">
        <title>Characterization of estradiol degrading bacteria Microbacterium sp. MZT7 and reveal degrading genes through genome analysis.</title>
        <authorList>
            <person name="Hao P."/>
            <person name="Gao Y."/>
        </authorList>
    </citation>
    <scope>NUCLEOTIDE SEQUENCE [LARGE SCALE GENOMIC DNA]</scope>
    <source>
        <strain evidence="7 8">MZT7</strain>
    </source>
</reference>
<protein>
    <submittedName>
        <fullName evidence="7">ATP-binding cassette domain-containing protein</fullName>
    </submittedName>
</protein>
<feature type="domain" description="ABC transporter" evidence="6">
    <location>
        <begin position="8"/>
        <end position="221"/>
    </location>
</feature>
<evidence type="ECO:0000256" key="4">
    <source>
        <dbReference type="ARBA" id="ARBA00022840"/>
    </source>
</evidence>
<keyword evidence="3" id="KW-0547">Nucleotide-binding</keyword>
<dbReference type="PANTHER" id="PTHR42734:SF5">
    <property type="entry name" value="IRON TRANSPORT SYSTEM ATP-BINDING PROTEIN HI_0361-RELATED"/>
    <property type="match status" value="1"/>
</dbReference>
<keyword evidence="2" id="KW-0813">Transport</keyword>
<dbReference type="Proteomes" id="UP001199642">
    <property type="component" value="Chromosome"/>
</dbReference>
<evidence type="ECO:0000313" key="8">
    <source>
        <dbReference type="Proteomes" id="UP001199642"/>
    </source>
</evidence>
<dbReference type="SUPFAM" id="SSF52540">
    <property type="entry name" value="P-loop containing nucleoside triphosphate hydrolases"/>
    <property type="match status" value="1"/>
</dbReference>
<accession>A0ABY3RQK1</accession>
<proteinExistence type="inferred from homology"/>
<evidence type="ECO:0000256" key="5">
    <source>
        <dbReference type="SAM" id="MobiDB-lite"/>
    </source>
</evidence>
<evidence type="ECO:0000256" key="3">
    <source>
        <dbReference type="ARBA" id="ARBA00022741"/>
    </source>
</evidence>
<dbReference type="RefSeq" id="WP_231818868.1">
    <property type="nucleotide sequence ID" value="NZ_CP082781.1"/>
</dbReference>
<dbReference type="InterPro" id="IPR017871">
    <property type="entry name" value="ABC_transporter-like_CS"/>
</dbReference>
<evidence type="ECO:0000256" key="1">
    <source>
        <dbReference type="ARBA" id="ARBA00005417"/>
    </source>
</evidence>
<dbReference type="SMART" id="SM00382">
    <property type="entry name" value="AAA"/>
    <property type="match status" value="1"/>
</dbReference>
<dbReference type="InterPro" id="IPR003439">
    <property type="entry name" value="ABC_transporter-like_ATP-bd"/>
</dbReference>
<dbReference type="PROSITE" id="PS00211">
    <property type="entry name" value="ABC_TRANSPORTER_1"/>
    <property type="match status" value="1"/>
</dbReference>
<dbReference type="PANTHER" id="PTHR42734">
    <property type="entry name" value="METAL TRANSPORT SYSTEM ATP-BINDING PROTEIN TM_0124-RELATED"/>
    <property type="match status" value="1"/>
</dbReference>
<evidence type="ECO:0000259" key="6">
    <source>
        <dbReference type="PROSITE" id="PS50893"/>
    </source>
</evidence>
<sequence>MSSRTTAPSLRSVRAGYDGPDVLHDLSLRFTPGEITAVTGPNGSGKSTLLELLAGGIRPRAGTVSRTGTIGLVVQRLAAADALPLTAEDVVRIGTWGAAGRQMTRGRRRLAVSEAIARVALSGLERRPFGELSGGQRQRALLAQGIVCRPDVLLLDEPTAGLDAASTERTRVILAEESARGAAVVCVTHDEDALGAGRVVHLEAGRVTADRSRSGRDAAEECRRSSRQ</sequence>
<evidence type="ECO:0000313" key="7">
    <source>
        <dbReference type="EMBL" id="UGS25001.1"/>
    </source>
</evidence>
<dbReference type="InterPro" id="IPR027417">
    <property type="entry name" value="P-loop_NTPase"/>
</dbReference>
<dbReference type="GO" id="GO:0005524">
    <property type="term" value="F:ATP binding"/>
    <property type="evidence" value="ECO:0007669"/>
    <property type="project" value="UniProtKB-KW"/>
</dbReference>
<dbReference type="InterPro" id="IPR050153">
    <property type="entry name" value="Metal_Ion_Import_ABC"/>
</dbReference>
<dbReference type="EMBL" id="CP082781">
    <property type="protein sequence ID" value="UGS25001.1"/>
    <property type="molecule type" value="Genomic_DNA"/>
</dbReference>
<comment type="similarity">
    <text evidence="1">Belongs to the ABC transporter superfamily.</text>
</comment>
<name>A0ABY3RQK1_9MICO</name>
<dbReference type="PROSITE" id="PS50893">
    <property type="entry name" value="ABC_TRANSPORTER_2"/>
    <property type="match status" value="1"/>
</dbReference>
<feature type="region of interest" description="Disordered" evidence="5">
    <location>
        <begin position="209"/>
        <end position="228"/>
    </location>
</feature>
<organism evidence="7 8">
    <name type="scientific">Microbacterium resistens</name>
    <dbReference type="NCBI Taxonomy" id="156977"/>
    <lineage>
        <taxon>Bacteria</taxon>
        <taxon>Bacillati</taxon>
        <taxon>Actinomycetota</taxon>
        <taxon>Actinomycetes</taxon>
        <taxon>Micrococcales</taxon>
        <taxon>Microbacteriaceae</taxon>
        <taxon>Microbacterium</taxon>
    </lineage>
</organism>
<keyword evidence="4 7" id="KW-0067">ATP-binding</keyword>
<dbReference type="InterPro" id="IPR003593">
    <property type="entry name" value="AAA+_ATPase"/>
</dbReference>
<keyword evidence="8" id="KW-1185">Reference proteome</keyword>
<dbReference type="Gene3D" id="3.40.50.300">
    <property type="entry name" value="P-loop containing nucleotide triphosphate hydrolases"/>
    <property type="match status" value="1"/>
</dbReference>
<dbReference type="Pfam" id="PF00005">
    <property type="entry name" value="ABC_tran"/>
    <property type="match status" value="1"/>
</dbReference>
<gene>
    <name evidence="7" type="ORF">K8F61_09790</name>
</gene>
<evidence type="ECO:0000256" key="2">
    <source>
        <dbReference type="ARBA" id="ARBA00022448"/>
    </source>
</evidence>